<dbReference type="AlphaFoldDB" id="A0A8J3TDZ8"/>
<dbReference type="Proteomes" id="UP000599074">
    <property type="component" value="Unassembled WGS sequence"/>
</dbReference>
<dbReference type="EMBL" id="BOON01000040">
    <property type="protein sequence ID" value="GII24703.1"/>
    <property type="molecule type" value="Genomic_DNA"/>
</dbReference>
<evidence type="ECO:0000313" key="1">
    <source>
        <dbReference type="EMBL" id="GII24703.1"/>
    </source>
</evidence>
<proteinExistence type="predicted"/>
<evidence type="ECO:0000313" key="2">
    <source>
        <dbReference type="Proteomes" id="UP000599074"/>
    </source>
</evidence>
<accession>A0A8J3TDZ8</accession>
<keyword evidence="2" id="KW-1185">Reference proteome</keyword>
<dbReference type="RefSeq" id="WP_168114365.1">
    <property type="nucleotide sequence ID" value="NZ_BOON01000040.1"/>
</dbReference>
<gene>
    <name evidence="1" type="ORF">Pme01_43000</name>
</gene>
<reference evidence="1" key="1">
    <citation type="submission" date="2021-01" db="EMBL/GenBank/DDBJ databases">
        <title>Whole genome shotgun sequence of Planosporangium mesophilum NBRC 109066.</title>
        <authorList>
            <person name="Komaki H."/>
            <person name="Tamura T."/>
        </authorList>
    </citation>
    <scope>NUCLEOTIDE SEQUENCE</scope>
    <source>
        <strain evidence="1">NBRC 109066</strain>
    </source>
</reference>
<sequence>MDREAAGRGCLEHLTDADLRVLAATAGLDTERAGELRGRPATVLELFDRPELFDQVYGQQPAGLVAVSPFVAFLVAVEQATREIATTAFVAERSAPRQRVPVFDAPRLREFLADPMRRLFLAELLTSFVRVASGRYWTRTARGWRSKRYSELDPVGLADMAEQSPPAYRPGRYRRLGDVALFLTGVFPDYTQLYAFGPFDAARLLRAAGLPADDSSGLVTSPPIALLEQLGQRWYRRALDLAPVTTTQLAVVSEVADRFTDARRILNHIADQYFCRIGNPWFGEAGA</sequence>
<protein>
    <submittedName>
        <fullName evidence="1">Uncharacterized protein</fullName>
    </submittedName>
</protein>
<organism evidence="1 2">
    <name type="scientific">Planosporangium mesophilum</name>
    <dbReference type="NCBI Taxonomy" id="689768"/>
    <lineage>
        <taxon>Bacteria</taxon>
        <taxon>Bacillati</taxon>
        <taxon>Actinomycetota</taxon>
        <taxon>Actinomycetes</taxon>
        <taxon>Micromonosporales</taxon>
        <taxon>Micromonosporaceae</taxon>
        <taxon>Planosporangium</taxon>
    </lineage>
</organism>
<name>A0A8J3TDZ8_9ACTN</name>
<comment type="caution">
    <text evidence="1">The sequence shown here is derived from an EMBL/GenBank/DDBJ whole genome shotgun (WGS) entry which is preliminary data.</text>
</comment>